<keyword evidence="2" id="KW-1185">Reference proteome</keyword>
<organism evidence="1 2">
    <name type="scientific">Paractinoplanes lichenicola</name>
    <dbReference type="NCBI Taxonomy" id="2802976"/>
    <lineage>
        <taxon>Bacteria</taxon>
        <taxon>Bacillati</taxon>
        <taxon>Actinomycetota</taxon>
        <taxon>Actinomycetes</taxon>
        <taxon>Micromonosporales</taxon>
        <taxon>Micromonosporaceae</taxon>
        <taxon>Paractinoplanes</taxon>
    </lineage>
</organism>
<sequence>MIYRQLLPGEEAVFDALGPVTPISYADGLAGGGFHPSRTWVAQRDGQVVARAAWVLPPGAAGDPWLEVFDLVDSPAVGASLLAAAHAALGGAHPFHVTLPADERVLEAARLAGLAPAVERRRFRWSGAPVESPALPVRPSTGPGEVRDLVSRIARPDVLTGSETALTVAGLDLARDPLPWVTGPAAAWHVLADGTGVAGTAGEACWPMLVYLGVRPEAAPGARSSLLAASLGALIAGGAEEVVADVESTLTDAMTDLDRAGFRQIRARMTLQPPRQAATSARLRSIER</sequence>
<proteinExistence type="predicted"/>
<accession>A0ABS1VT82</accession>
<name>A0ABS1VT82_9ACTN</name>
<gene>
    <name evidence="1" type="ORF">JKJ07_25505</name>
</gene>
<reference evidence="1 2" key="1">
    <citation type="submission" date="2021-01" db="EMBL/GenBank/DDBJ databases">
        <title>Actinoplanes sp. nov. LDG1-01 isolated from lichen.</title>
        <authorList>
            <person name="Saeng-In P."/>
            <person name="Phongsopitanun W."/>
            <person name="Kanchanasin P."/>
            <person name="Yuki M."/>
            <person name="Kudo T."/>
            <person name="Ohkuma M."/>
            <person name="Tanasupawat S."/>
        </authorList>
    </citation>
    <scope>NUCLEOTIDE SEQUENCE [LARGE SCALE GENOMIC DNA]</scope>
    <source>
        <strain evidence="1 2">LDG1-01</strain>
    </source>
</reference>
<evidence type="ECO:0000313" key="2">
    <source>
        <dbReference type="Proteomes" id="UP000598996"/>
    </source>
</evidence>
<dbReference type="EMBL" id="JAENHO010000007">
    <property type="protein sequence ID" value="MBL7257664.1"/>
    <property type="molecule type" value="Genomic_DNA"/>
</dbReference>
<dbReference type="RefSeq" id="WP_202994289.1">
    <property type="nucleotide sequence ID" value="NZ_JAENHO010000007.1"/>
</dbReference>
<evidence type="ECO:0000313" key="1">
    <source>
        <dbReference type="EMBL" id="MBL7257664.1"/>
    </source>
</evidence>
<dbReference type="Proteomes" id="UP000598996">
    <property type="component" value="Unassembled WGS sequence"/>
</dbReference>
<protein>
    <submittedName>
        <fullName evidence="1">Acetyltransferase</fullName>
    </submittedName>
</protein>
<comment type="caution">
    <text evidence="1">The sequence shown here is derived from an EMBL/GenBank/DDBJ whole genome shotgun (WGS) entry which is preliminary data.</text>
</comment>